<dbReference type="Pfam" id="PF04101">
    <property type="entry name" value="Glyco_tran_28_C"/>
    <property type="match status" value="1"/>
</dbReference>
<name>A0A7K1KLR3_9BACT</name>
<proteinExistence type="predicted"/>
<dbReference type="PROSITE" id="PS51186">
    <property type="entry name" value="GNAT"/>
    <property type="match status" value="1"/>
</dbReference>
<dbReference type="PANTHER" id="PTHR21015:SF22">
    <property type="entry name" value="GLYCOSYLTRANSFERASE"/>
    <property type="match status" value="1"/>
</dbReference>
<dbReference type="NCBIfam" id="TIGR03590">
    <property type="entry name" value="PseG"/>
    <property type="match status" value="1"/>
</dbReference>
<keyword evidence="5" id="KW-1185">Reference proteome</keyword>
<sequence length="489" mass="53226">MIGTLTIRADSSPSMGTGHVMRMIALGQAWQDRGGRVRLIGSVGALEDRIRAEGFDFIAPNAPHPAPDDLALVSAHMRKGDWLAIDGYHFDSAYQQALIGAGFRTLVMDDICDRAPYFATALLNQNHGADAYQYEINADAALLLGTRFTLLRREFRTTGPVKSPAPQKAWNILVTLGGADPGNLTSAVLAAMASLKDDSLRVKVVAGAANPHLDRLRGDMTTLPCPTELLTDVRDMPGLMAWADLAVTAAGSTCWELCRMGVPMLALQAANNQESVCTGLNGIGAAICLDTNRALENIVSRLTMLMNAPDRRQVMSEAGMRAIDGCGALRVADHLYCTGLRLRPATQDDCQRTLDWRNRPDIRAQSFSNDRIAPKDHARWFAGKLNEPSCHLFIAEDDQGTPVGQFRFDLDGDEALVSLSTAPDRTGRGIGTAMTRLACQWLARNVPSARAVARVKPDNAASLSMFAKVGFRLVKTIWDERGEYHRLEL</sequence>
<dbReference type="SUPFAM" id="SSF53756">
    <property type="entry name" value="UDP-Glycosyltransferase/glycogen phosphorylase"/>
    <property type="match status" value="1"/>
</dbReference>
<dbReference type="SUPFAM" id="SSF55729">
    <property type="entry name" value="Acyl-CoA N-acyltransferases (Nat)"/>
    <property type="match status" value="1"/>
</dbReference>
<dbReference type="Pfam" id="PF13302">
    <property type="entry name" value="Acetyltransf_3"/>
    <property type="match status" value="1"/>
</dbReference>
<feature type="binding site" evidence="2">
    <location>
        <position position="152"/>
    </location>
    <ligand>
        <name>substrate</name>
    </ligand>
</feature>
<dbReference type="InterPro" id="IPR016181">
    <property type="entry name" value="Acyl_CoA_acyltransferase"/>
</dbReference>
<keyword evidence="4" id="KW-0378">Hydrolase</keyword>
<feature type="domain" description="N-acetyltransferase" evidence="3">
    <location>
        <begin position="340"/>
        <end position="489"/>
    </location>
</feature>
<dbReference type="AlphaFoldDB" id="A0A7K1KLR3"/>
<dbReference type="Proteomes" id="UP000461162">
    <property type="component" value="Unassembled WGS sequence"/>
</dbReference>
<evidence type="ECO:0000256" key="2">
    <source>
        <dbReference type="PIRSR" id="PIRSR620023-2"/>
    </source>
</evidence>
<dbReference type="EMBL" id="WODC01000002">
    <property type="protein sequence ID" value="MUM76957.1"/>
    <property type="molecule type" value="Genomic_DNA"/>
</dbReference>
<dbReference type="Gene3D" id="3.40.50.2000">
    <property type="entry name" value="Glycogen Phosphorylase B"/>
    <property type="match status" value="1"/>
</dbReference>
<feature type="active site" description="Proton acceptor" evidence="1">
    <location>
        <position position="19"/>
    </location>
</feature>
<dbReference type="GO" id="GO:0016758">
    <property type="term" value="F:hexosyltransferase activity"/>
    <property type="evidence" value="ECO:0007669"/>
    <property type="project" value="InterPro"/>
</dbReference>
<dbReference type="InterPro" id="IPR007235">
    <property type="entry name" value="Glyco_trans_28_C"/>
</dbReference>
<dbReference type="Gene3D" id="3.40.630.30">
    <property type="match status" value="1"/>
</dbReference>
<protein>
    <submittedName>
        <fullName evidence="4">UDP-2,4-diacetamido-2,4, 6-trideoxy-beta-L-altropyranose hydrolase</fullName>
        <ecNumber evidence="4">3.6.1.57</ecNumber>
    </submittedName>
</protein>
<feature type="binding site" evidence="2">
    <location>
        <position position="256"/>
    </location>
    <ligand>
        <name>substrate</name>
    </ligand>
</feature>
<dbReference type="EC" id="3.6.1.57" evidence="4"/>
<evidence type="ECO:0000313" key="5">
    <source>
        <dbReference type="Proteomes" id="UP000461162"/>
    </source>
</evidence>
<dbReference type="GO" id="GO:0016747">
    <property type="term" value="F:acyltransferase activity, transferring groups other than amino-acyl groups"/>
    <property type="evidence" value="ECO:0007669"/>
    <property type="project" value="InterPro"/>
</dbReference>
<dbReference type="InterPro" id="IPR020023">
    <property type="entry name" value="PseG"/>
</dbReference>
<dbReference type="PANTHER" id="PTHR21015">
    <property type="entry name" value="UDP-N-ACETYLGLUCOSAMINE--N-ACETYLMURAMYL-(PENTAPEPTIDE) PYROPHOSPHORYL-UNDECAPRENOL N-ACETYLGLUCOSAMINE TRANSFERASE 1"/>
    <property type="match status" value="1"/>
</dbReference>
<evidence type="ECO:0000259" key="3">
    <source>
        <dbReference type="PROSITE" id="PS51186"/>
    </source>
</evidence>
<reference evidence="4 5" key="1">
    <citation type="submission" date="2019-11" db="EMBL/GenBank/DDBJ databases">
        <title>Pseudodesulfovibrio alkaliphilus, sp. nov., an alkaliphilic sulfate-reducing bacteria from mud volcano of Taman peninsula, Russia.</title>
        <authorList>
            <person name="Frolova A."/>
            <person name="Merkel A.Y."/>
            <person name="Slobodkin A.I."/>
        </authorList>
    </citation>
    <scope>NUCLEOTIDE SEQUENCE [LARGE SCALE GENOMIC DNA]</scope>
    <source>
        <strain evidence="4 5">F-1</strain>
    </source>
</reference>
<dbReference type="CDD" id="cd04301">
    <property type="entry name" value="NAT_SF"/>
    <property type="match status" value="1"/>
</dbReference>
<comment type="caution">
    <text evidence="4">The sequence shown here is derived from an EMBL/GenBank/DDBJ whole genome shotgun (WGS) entry which is preliminary data.</text>
</comment>
<gene>
    <name evidence="4" type="primary">pseG</name>
    <name evidence="4" type="ORF">GKC30_04840</name>
</gene>
<dbReference type="GO" id="GO:0016787">
    <property type="term" value="F:hydrolase activity"/>
    <property type="evidence" value="ECO:0007669"/>
    <property type="project" value="UniProtKB-KW"/>
</dbReference>
<evidence type="ECO:0000256" key="1">
    <source>
        <dbReference type="PIRSR" id="PIRSR620023-1"/>
    </source>
</evidence>
<dbReference type="RefSeq" id="WP_155932637.1">
    <property type="nucleotide sequence ID" value="NZ_WODC01000002.1"/>
</dbReference>
<organism evidence="4 5">
    <name type="scientific">Pseudodesulfovibrio alkaliphilus</name>
    <dbReference type="NCBI Taxonomy" id="2661613"/>
    <lineage>
        <taxon>Bacteria</taxon>
        <taxon>Pseudomonadati</taxon>
        <taxon>Thermodesulfobacteriota</taxon>
        <taxon>Desulfovibrionia</taxon>
        <taxon>Desulfovibrionales</taxon>
        <taxon>Desulfovibrionaceae</taxon>
    </lineage>
</organism>
<dbReference type="InterPro" id="IPR000182">
    <property type="entry name" value="GNAT_dom"/>
</dbReference>
<evidence type="ECO:0000313" key="4">
    <source>
        <dbReference type="EMBL" id="MUM76957.1"/>
    </source>
</evidence>
<dbReference type="Gene3D" id="3.40.50.11190">
    <property type="match status" value="1"/>
</dbReference>
<accession>A0A7K1KLR3</accession>